<dbReference type="FunFam" id="3.90.870.10:FF:000001">
    <property type="entry name" value="Riboflavin biosynthesis protein RibBA"/>
    <property type="match status" value="1"/>
</dbReference>
<evidence type="ECO:0000256" key="1">
    <source>
        <dbReference type="ARBA" id="ARBA00000141"/>
    </source>
</evidence>
<comment type="similarity">
    <text evidence="5">In the N-terminal section; belongs to the DHBP synthase family.</text>
</comment>
<dbReference type="InterPro" id="IPR017945">
    <property type="entry name" value="DHBP_synth_RibB-like_a/b_dom"/>
</dbReference>
<comment type="caution">
    <text evidence="15">The sequence shown here is derived from an EMBL/GenBank/DDBJ whole genome shotgun (WGS) entry which is preliminary data.</text>
</comment>
<keyword evidence="11 14" id="KW-0460">Magnesium</keyword>
<dbReference type="NCBIfam" id="TIGR00506">
    <property type="entry name" value="ribB"/>
    <property type="match status" value="1"/>
</dbReference>
<dbReference type="GO" id="GO:0003935">
    <property type="term" value="F:GTP cyclohydrolase II activity"/>
    <property type="evidence" value="ECO:0007669"/>
    <property type="project" value="TreeGrafter"/>
</dbReference>
<dbReference type="PANTHER" id="PTHR21327">
    <property type="entry name" value="GTP CYCLOHYDROLASE II-RELATED"/>
    <property type="match status" value="1"/>
</dbReference>
<dbReference type="SUPFAM" id="SSF55821">
    <property type="entry name" value="YrdC/RibB"/>
    <property type="match status" value="1"/>
</dbReference>
<dbReference type="PANTHER" id="PTHR21327:SF18">
    <property type="entry name" value="3,4-DIHYDROXY-2-BUTANONE 4-PHOSPHATE SYNTHASE"/>
    <property type="match status" value="1"/>
</dbReference>
<evidence type="ECO:0000313" key="16">
    <source>
        <dbReference type="Proteomes" id="UP000027661"/>
    </source>
</evidence>
<evidence type="ECO:0000256" key="8">
    <source>
        <dbReference type="ARBA" id="ARBA00018836"/>
    </source>
</evidence>
<evidence type="ECO:0000256" key="13">
    <source>
        <dbReference type="ARBA" id="ARBA00023239"/>
    </source>
</evidence>
<dbReference type="UniPathway" id="UPA00275">
    <property type="reaction ID" value="UER00399"/>
</dbReference>
<dbReference type="GO" id="GO:0009231">
    <property type="term" value="P:riboflavin biosynthetic process"/>
    <property type="evidence" value="ECO:0007669"/>
    <property type="project" value="UniProtKB-UniPathway"/>
</dbReference>
<evidence type="ECO:0000313" key="15">
    <source>
        <dbReference type="EMBL" id="KDS54924.1"/>
    </source>
</evidence>
<dbReference type="GO" id="GO:0008686">
    <property type="term" value="F:3,4-dihydroxy-2-butanone-4-phosphate synthase activity"/>
    <property type="evidence" value="ECO:0007669"/>
    <property type="project" value="UniProtKB-EC"/>
</dbReference>
<keyword evidence="10 14" id="KW-0479">Metal-binding</keyword>
<organism evidence="15 16">
    <name type="scientific">Phocaeicola vulgatus str. 3975 RP4</name>
    <dbReference type="NCBI Taxonomy" id="1339352"/>
    <lineage>
        <taxon>Bacteria</taxon>
        <taxon>Pseudomonadati</taxon>
        <taxon>Bacteroidota</taxon>
        <taxon>Bacteroidia</taxon>
        <taxon>Bacteroidales</taxon>
        <taxon>Bacteroidaceae</taxon>
        <taxon>Phocaeicola</taxon>
    </lineage>
</organism>
<protein>
    <recommendedName>
        <fullName evidence="8 14">3,4-dihydroxy-2-butanone 4-phosphate synthase</fullName>
        <shortName evidence="14">DHBP synthase</shortName>
        <ecNumber evidence="7 14">4.1.99.12</ecNumber>
    </recommendedName>
</protein>
<dbReference type="Pfam" id="PF00926">
    <property type="entry name" value="DHBP_synthase"/>
    <property type="match status" value="1"/>
</dbReference>
<evidence type="ECO:0000256" key="9">
    <source>
        <dbReference type="ARBA" id="ARBA00022619"/>
    </source>
</evidence>
<comment type="cofactor">
    <cofactor evidence="14">
        <name>Mg(2+)</name>
        <dbReference type="ChEBI" id="CHEBI:18420"/>
    </cofactor>
    <cofactor evidence="14">
        <name>Mn(2+)</name>
        <dbReference type="ChEBI" id="CHEBI:29035"/>
    </cofactor>
    <text evidence="14">Binds 2 divalent metal cations per subunit. Magnesium or manganese.</text>
</comment>
<comment type="similarity">
    <text evidence="14">Belongs to the DHBP synthase family.</text>
</comment>
<dbReference type="AlphaFoldDB" id="A0A069SKE6"/>
<dbReference type="Gene3D" id="3.90.870.10">
    <property type="entry name" value="DHBP synthase"/>
    <property type="match status" value="1"/>
</dbReference>
<dbReference type="GO" id="GO:0046872">
    <property type="term" value="F:metal ion binding"/>
    <property type="evidence" value="ECO:0007669"/>
    <property type="project" value="UniProtKB-KW"/>
</dbReference>
<dbReference type="Proteomes" id="UP000027661">
    <property type="component" value="Unassembled WGS sequence"/>
</dbReference>
<evidence type="ECO:0000256" key="2">
    <source>
        <dbReference type="ARBA" id="ARBA00001936"/>
    </source>
</evidence>
<gene>
    <name evidence="15" type="primary">ribB</name>
    <name evidence="15" type="ORF">M099_1608</name>
</gene>
<proteinExistence type="inferred from homology"/>
<comment type="similarity">
    <text evidence="6">In the C-terminal section; belongs to the GTP cyclohydrolase II family.</text>
</comment>
<comment type="function">
    <text evidence="3 14">Catalyzes the conversion of D-ribulose 5-phosphate to formate and 3,4-dihydroxy-2-butanone 4-phosphate.</text>
</comment>
<evidence type="ECO:0000256" key="6">
    <source>
        <dbReference type="ARBA" id="ARBA00008976"/>
    </source>
</evidence>
<evidence type="ECO:0000256" key="11">
    <source>
        <dbReference type="ARBA" id="ARBA00022842"/>
    </source>
</evidence>
<comment type="pathway">
    <text evidence="4 14">Cofactor biosynthesis; riboflavin biosynthesis; 2-hydroxy-3-oxobutyl phosphate from D-ribulose 5-phosphate: step 1/1.</text>
</comment>
<comment type="subunit">
    <text evidence="14">Homodimer.</text>
</comment>
<evidence type="ECO:0000256" key="10">
    <source>
        <dbReference type="ARBA" id="ARBA00022723"/>
    </source>
</evidence>
<evidence type="ECO:0000256" key="4">
    <source>
        <dbReference type="ARBA" id="ARBA00004904"/>
    </source>
</evidence>
<reference evidence="15 16" key="1">
    <citation type="submission" date="2014-04" db="EMBL/GenBank/DDBJ databases">
        <authorList>
            <person name="Sears C."/>
            <person name="Carroll K."/>
            <person name="Sack B.R."/>
            <person name="Qadri F."/>
            <person name="Myers L.L."/>
            <person name="Chung G.-T."/>
            <person name="Escheverria P."/>
            <person name="Fraser C.M."/>
            <person name="Sadzewicz L."/>
            <person name="Shefchek K.A."/>
            <person name="Tallon L."/>
            <person name="Das S.P."/>
            <person name="Daugherty S."/>
            <person name="Mongodin E.F."/>
        </authorList>
    </citation>
    <scope>NUCLEOTIDE SEQUENCE [LARGE SCALE GENOMIC DNA]</scope>
    <source>
        <strain evidence="15 16">3975 RP4</strain>
    </source>
</reference>
<evidence type="ECO:0000256" key="5">
    <source>
        <dbReference type="ARBA" id="ARBA00005520"/>
    </source>
</evidence>
<comment type="catalytic activity">
    <reaction evidence="1 14">
        <text>D-ribulose 5-phosphate = (2S)-2-hydroxy-3-oxobutyl phosphate + formate + H(+)</text>
        <dbReference type="Rhea" id="RHEA:18457"/>
        <dbReference type="ChEBI" id="CHEBI:15378"/>
        <dbReference type="ChEBI" id="CHEBI:15740"/>
        <dbReference type="ChEBI" id="CHEBI:58121"/>
        <dbReference type="ChEBI" id="CHEBI:58830"/>
        <dbReference type="EC" id="4.1.99.12"/>
    </reaction>
</comment>
<dbReference type="RefSeq" id="WP_032952697.1">
    <property type="nucleotide sequence ID" value="NZ_JNHM01000019.1"/>
</dbReference>
<evidence type="ECO:0000256" key="12">
    <source>
        <dbReference type="ARBA" id="ARBA00023211"/>
    </source>
</evidence>
<accession>A0A069SKE6</accession>
<name>A0A069SKE6_PHOVU</name>
<comment type="cofactor">
    <cofactor evidence="2">
        <name>Mn(2+)</name>
        <dbReference type="ChEBI" id="CHEBI:29035"/>
    </cofactor>
</comment>
<evidence type="ECO:0000256" key="7">
    <source>
        <dbReference type="ARBA" id="ARBA00012153"/>
    </source>
</evidence>
<keyword evidence="13 14" id="KW-0456">Lyase</keyword>
<dbReference type="InterPro" id="IPR000422">
    <property type="entry name" value="DHBP_synthase_RibB"/>
</dbReference>
<dbReference type="EMBL" id="JNHM01000019">
    <property type="protein sequence ID" value="KDS54924.1"/>
    <property type="molecule type" value="Genomic_DNA"/>
</dbReference>
<dbReference type="PATRIC" id="fig|1339352.3.peg.1561"/>
<keyword evidence="12 14" id="KW-0464">Manganese</keyword>
<evidence type="ECO:0000256" key="3">
    <source>
        <dbReference type="ARBA" id="ARBA00002284"/>
    </source>
</evidence>
<evidence type="ECO:0000256" key="14">
    <source>
        <dbReference type="RuleBase" id="RU003843"/>
    </source>
</evidence>
<dbReference type="GO" id="GO:0005829">
    <property type="term" value="C:cytosol"/>
    <property type="evidence" value="ECO:0007669"/>
    <property type="project" value="TreeGrafter"/>
</dbReference>
<dbReference type="EC" id="4.1.99.12" evidence="7 14"/>
<keyword evidence="9 14" id="KW-0686">Riboflavin biosynthesis</keyword>
<sequence>MLNTVEEGLEDIRQGKVLIVVDDEDRENEGDFIVSGEKITPEIVNFMITHGRGLLCAPLPHSRCEELCLAPMAEENTSLLGTPFTMSVDLRGYGCTTGVSAFDRSSTIKALVAGNLNPSEFARPGHVFPLYGAENGVLERNGHTEATLDMTRMAGLKPGGALVEILNEDGTMARLPQLGEIAAKFGLKIVSIKDIQEYRKKHNL</sequence>